<dbReference type="RefSeq" id="WP_097799422.1">
    <property type="nucleotide sequence ID" value="NZ_CP025570.1"/>
</dbReference>
<evidence type="ECO:0000313" key="3">
    <source>
        <dbReference type="Proteomes" id="UP000285875"/>
    </source>
</evidence>
<dbReference type="KEGG" id="aji:C0Z10_11080"/>
<accession>A0A3Q9UEQ3</accession>
<feature type="domain" description="UspA" evidence="1">
    <location>
        <begin position="61"/>
        <end position="144"/>
    </location>
</feature>
<gene>
    <name evidence="2" type="ORF">C0Z10_11080</name>
</gene>
<dbReference type="Proteomes" id="UP000285875">
    <property type="component" value="Chromosome"/>
</dbReference>
<dbReference type="AlphaFoldDB" id="A0A3Q9UEQ3"/>
<dbReference type="CDD" id="cd00293">
    <property type="entry name" value="USP-like"/>
    <property type="match status" value="1"/>
</dbReference>
<organism evidence="2 3">
    <name type="scientific">Acidipropionibacterium jensenii</name>
    <dbReference type="NCBI Taxonomy" id="1749"/>
    <lineage>
        <taxon>Bacteria</taxon>
        <taxon>Bacillati</taxon>
        <taxon>Actinomycetota</taxon>
        <taxon>Actinomycetes</taxon>
        <taxon>Propionibacteriales</taxon>
        <taxon>Propionibacteriaceae</taxon>
        <taxon>Acidipropionibacterium</taxon>
    </lineage>
</organism>
<dbReference type="EMBL" id="CP025570">
    <property type="protein sequence ID" value="AZZ40205.1"/>
    <property type="molecule type" value="Genomic_DNA"/>
</dbReference>
<dbReference type="Pfam" id="PF00582">
    <property type="entry name" value="Usp"/>
    <property type="match status" value="1"/>
</dbReference>
<name>A0A3Q9UEQ3_9ACTN</name>
<sequence length="163" mass="17756">MRVTAWIGPGTWPAVIDALRDHHRADQITLLAAADDSEVVPPGVERALMGRGRRRPPRDSARMARQQAEDLLTRASARLKTGPDGDTIESGTMIVTGVTERAITRAVEDADWLVMARDGDRTRLGPRSLGRAARFVLDHAPCTVELIWPSQTPGISTIPPPPQ</sequence>
<dbReference type="InterPro" id="IPR006016">
    <property type="entry name" value="UspA"/>
</dbReference>
<evidence type="ECO:0000313" key="2">
    <source>
        <dbReference type="EMBL" id="AZZ40205.1"/>
    </source>
</evidence>
<dbReference type="Gene3D" id="3.40.50.12370">
    <property type="match status" value="1"/>
</dbReference>
<dbReference type="SUPFAM" id="SSF52402">
    <property type="entry name" value="Adenine nucleotide alpha hydrolases-like"/>
    <property type="match status" value="1"/>
</dbReference>
<evidence type="ECO:0000259" key="1">
    <source>
        <dbReference type="Pfam" id="PF00582"/>
    </source>
</evidence>
<proteinExistence type="predicted"/>
<protein>
    <submittedName>
        <fullName evidence="2">Universal stress protein</fullName>
    </submittedName>
</protein>
<reference evidence="3" key="1">
    <citation type="submission" date="2017-12" db="EMBL/GenBank/DDBJ databases">
        <title>Whole genome sequencing of Acidipropionibacterium jensenii strains JS279 and JS280.</title>
        <authorList>
            <person name="Deptula P."/>
            <person name="Laine P."/>
            <person name="Smolander O.-P."/>
            <person name="Paulin L."/>
            <person name="Auvinen P."/>
            <person name="Varmanen P."/>
        </authorList>
    </citation>
    <scope>NUCLEOTIDE SEQUENCE [LARGE SCALE GENOMIC DNA]</scope>
    <source>
        <strain evidence="3">JS280</strain>
    </source>
</reference>